<dbReference type="Pfam" id="PF05709">
    <property type="entry name" value="Sipho_tail"/>
    <property type="match status" value="1"/>
</dbReference>
<dbReference type="InterPro" id="IPR008841">
    <property type="entry name" value="Siphovirus-type_tail_N"/>
</dbReference>
<dbReference type="Gene3D" id="2.40.30.200">
    <property type="match status" value="1"/>
</dbReference>
<accession>R8MP79</accession>
<dbReference type="PATRIC" id="fig|1053236.3.peg.4364"/>
<proteinExistence type="predicted"/>
<organism evidence="2 3">
    <name type="scientific">Bacillus cereus (strain VD146)</name>
    <dbReference type="NCBI Taxonomy" id="1053236"/>
    <lineage>
        <taxon>Bacteria</taxon>
        <taxon>Bacillati</taxon>
        <taxon>Bacillota</taxon>
        <taxon>Bacilli</taxon>
        <taxon>Bacillales</taxon>
        <taxon>Bacillaceae</taxon>
        <taxon>Bacillus</taxon>
        <taxon>Bacillus cereus group</taxon>
    </lineage>
</organism>
<name>R8MP79_BACCX</name>
<dbReference type="Proteomes" id="UP000014020">
    <property type="component" value="Unassembled WGS sequence"/>
</dbReference>
<dbReference type="AlphaFoldDB" id="R8MP79"/>
<feature type="domain" description="Siphovirus-type tail component RIFT-related" evidence="1">
    <location>
        <begin position="37"/>
        <end position="122"/>
    </location>
</feature>
<dbReference type="RefSeq" id="WP_016120696.1">
    <property type="nucleotide sequence ID" value="NZ_KB976677.1"/>
</dbReference>
<sequence length="274" mass="31755">MHLIIERMNGKRYKLSKETGYIVLKFRPESIKVNRLREKIDGRSPISTGTEIERRSIHIEILFESNNFSNYTLKRNKFFQMLDSREEFYVVSSEEPGKRWLVSAESFTPEPVTNVLGRCNIVLFSDSPYAESIGKTTDPMTFKSGLWQFGQGLSTETMQYVHRTKSFRIFNAGDVMINPKEYPLLIRFRGSSENLKIINKTTGDEWSWTGITTGDSKTGEVIQLKGVQSFKGVNSIFGKTNFKLINIIPRWNEFELTGVTGDFYISFDFRFYYL</sequence>
<protein>
    <recommendedName>
        <fullName evidence="1">Siphovirus-type tail component RIFT-related domain-containing protein</fullName>
    </recommendedName>
</protein>
<dbReference type="EMBL" id="AHFE01000054">
    <property type="protein sequence ID" value="EOP36180.1"/>
    <property type="molecule type" value="Genomic_DNA"/>
</dbReference>
<reference evidence="3" key="1">
    <citation type="submission" date="2012-12" db="EMBL/GenBank/DDBJ databases">
        <title>The genome sequence of Bacillus cereus VD146.</title>
        <authorList>
            <consortium name="The Broad Institute Genome Sequencing Platform"/>
            <consortium name="The Broad Institute Genome Sequencing Center for Infectious Disease"/>
            <person name="Feldgarden M."/>
            <person name="Van der Auwera G.A."/>
            <person name="Mahillon J."/>
            <person name="Duprez V."/>
            <person name="Timmery S."/>
            <person name="Mattelet C."/>
            <person name="Dierick K."/>
            <person name="Sun M."/>
            <person name="Yu Z."/>
            <person name="Zhu L."/>
            <person name="Hu X."/>
            <person name="Shank E.B."/>
            <person name="Swiecicka I."/>
            <person name="Hansen B.M."/>
            <person name="Andrup L."/>
            <person name="Walker B."/>
            <person name="Young S.K."/>
            <person name="Zeng Q."/>
            <person name="Gargeya S."/>
            <person name="Fitzgerald M."/>
            <person name="Haas B."/>
            <person name="Abouelleil A."/>
            <person name="Alvarado L."/>
            <person name="Arachchi H.M."/>
            <person name="Berlin A.M."/>
            <person name="Chapman S.B."/>
            <person name="Dewar J."/>
            <person name="Goldberg J."/>
            <person name="Griggs A."/>
            <person name="Gujja S."/>
            <person name="Hansen M."/>
            <person name="Howarth C."/>
            <person name="Imamovic A."/>
            <person name="Larimer J."/>
            <person name="McCowan C."/>
            <person name="Murphy C."/>
            <person name="Neiman D."/>
            <person name="Pearson M."/>
            <person name="Priest M."/>
            <person name="Roberts A."/>
            <person name="Saif S."/>
            <person name="Shea T."/>
            <person name="Sisk P."/>
            <person name="Sykes S."/>
            <person name="Wortman J."/>
            <person name="Nusbaum C."/>
            <person name="Birren B."/>
        </authorList>
    </citation>
    <scope>NUCLEOTIDE SEQUENCE [LARGE SCALE GENOMIC DNA]</scope>
    <source>
        <strain evidence="3">VD146</strain>
    </source>
</reference>
<gene>
    <name evidence="2" type="ORF">IK1_02927</name>
</gene>
<evidence type="ECO:0000313" key="2">
    <source>
        <dbReference type="EMBL" id="EOP36180.1"/>
    </source>
</evidence>
<evidence type="ECO:0000259" key="1">
    <source>
        <dbReference type="Pfam" id="PF05709"/>
    </source>
</evidence>
<evidence type="ECO:0000313" key="3">
    <source>
        <dbReference type="Proteomes" id="UP000014020"/>
    </source>
</evidence>
<comment type="caution">
    <text evidence="2">The sequence shown here is derived from an EMBL/GenBank/DDBJ whole genome shotgun (WGS) entry which is preliminary data.</text>
</comment>
<dbReference type="HOGENOM" id="CLU_084407_0_0_9"/>